<evidence type="ECO:0000256" key="1">
    <source>
        <dbReference type="SAM" id="MobiDB-lite"/>
    </source>
</evidence>
<evidence type="ECO:0000313" key="4">
    <source>
        <dbReference type="Proteomes" id="UP000199470"/>
    </source>
</evidence>
<evidence type="ECO:0000313" key="3">
    <source>
        <dbReference type="EMBL" id="SFM08716.1"/>
    </source>
</evidence>
<dbReference type="InterPro" id="IPR001173">
    <property type="entry name" value="Glyco_trans_2-like"/>
</dbReference>
<dbReference type="PANTHER" id="PTHR22916">
    <property type="entry name" value="GLYCOSYLTRANSFERASE"/>
    <property type="match status" value="1"/>
</dbReference>
<gene>
    <name evidence="3" type="ORF">SAMN02982985_02672</name>
</gene>
<dbReference type="STRING" id="758825.SAMN02982985_02672"/>
<protein>
    <submittedName>
        <fullName evidence="3">Glycosyltransferase involved in cell wall bisynthesis</fullName>
    </submittedName>
</protein>
<accession>A0A1I4N058</accession>
<dbReference type="Gene3D" id="3.40.50.2000">
    <property type="entry name" value="Glycogen Phosphorylase B"/>
    <property type="match status" value="1"/>
</dbReference>
<dbReference type="Gene3D" id="3.90.550.10">
    <property type="entry name" value="Spore Coat Polysaccharide Biosynthesis Protein SpsA, Chain A"/>
    <property type="match status" value="1"/>
</dbReference>
<proteinExistence type="predicted"/>
<dbReference type="PANTHER" id="PTHR22916:SF3">
    <property type="entry name" value="UDP-GLCNAC:BETAGAL BETA-1,3-N-ACETYLGLUCOSAMINYLTRANSFERASE-LIKE PROTEIN 1"/>
    <property type="match status" value="1"/>
</dbReference>
<organism evidence="3 4">
    <name type="scientific">Rugamonas rubra</name>
    <dbReference type="NCBI Taxonomy" id="758825"/>
    <lineage>
        <taxon>Bacteria</taxon>
        <taxon>Pseudomonadati</taxon>
        <taxon>Pseudomonadota</taxon>
        <taxon>Betaproteobacteria</taxon>
        <taxon>Burkholderiales</taxon>
        <taxon>Oxalobacteraceae</taxon>
        <taxon>Telluria group</taxon>
        <taxon>Rugamonas</taxon>
    </lineage>
</organism>
<dbReference type="AlphaFoldDB" id="A0A1I4N058"/>
<reference evidence="3 4" key="1">
    <citation type="submission" date="2016-10" db="EMBL/GenBank/DDBJ databases">
        <authorList>
            <person name="de Groot N.N."/>
        </authorList>
    </citation>
    <scope>NUCLEOTIDE SEQUENCE [LARGE SCALE GENOMIC DNA]</scope>
    <source>
        <strain evidence="3 4">ATCC 43154</strain>
    </source>
</reference>
<dbReference type="Proteomes" id="UP000199470">
    <property type="component" value="Unassembled WGS sequence"/>
</dbReference>
<dbReference type="GO" id="GO:0016758">
    <property type="term" value="F:hexosyltransferase activity"/>
    <property type="evidence" value="ECO:0007669"/>
    <property type="project" value="UniProtKB-ARBA"/>
</dbReference>
<dbReference type="EMBL" id="FOTW01000012">
    <property type="protein sequence ID" value="SFM08716.1"/>
    <property type="molecule type" value="Genomic_DNA"/>
</dbReference>
<dbReference type="Pfam" id="PF00535">
    <property type="entry name" value="Glycos_transf_2"/>
    <property type="match status" value="1"/>
</dbReference>
<feature type="compositionally biased region" description="Low complexity" evidence="1">
    <location>
        <begin position="203"/>
        <end position="216"/>
    </location>
</feature>
<dbReference type="OrthoDB" id="509705at2"/>
<keyword evidence="3" id="KW-0808">Transferase</keyword>
<feature type="region of interest" description="Disordered" evidence="1">
    <location>
        <begin position="197"/>
        <end position="219"/>
    </location>
</feature>
<dbReference type="RefSeq" id="WP_093388166.1">
    <property type="nucleotide sequence ID" value="NZ_FOTW01000012.1"/>
</dbReference>
<dbReference type="SUPFAM" id="SSF53756">
    <property type="entry name" value="UDP-Glycosyltransferase/glycogen phosphorylase"/>
    <property type="match status" value="1"/>
</dbReference>
<feature type="domain" description="Glycosyltransferase 2-like" evidence="2">
    <location>
        <begin position="611"/>
        <end position="781"/>
    </location>
</feature>
<dbReference type="SUPFAM" id="SSF53448">
    <property type="entry name" value="Nucleotide-diphospho-sugar transferases"/>
    <property type="match status" value="1"/>
</dbReference>
<dbReference type="Pfam" id="PF20706">
    <property type="entry name" value="GT4-conflict"/>
    <property type="match status" value="1"/>
</dbReference>
<sequence length="987" mass="110073">MRILVAETNIFSTIGGGQRFFSDLIRAHPDIEFHYFASGEVDHAAIPANAFPVPMTDVYRRNIEQFSPGVPGEQAATIVDSKSYDICYLLDMAASVASLSFDVLDIPDYLPCAVFLHACMQFHHVGIGKVSLSMHGVLSGALLDNWDGRLGGHEILQEFEDLLYRYADLRYGISRRYTAAWSERLRLPALLVDPQPARRAGRRPWPGAAGADAGAATPPPPPDLCFVGRQEKFKGPDLFVVLCSQLPREAYGRIRLVGPAVSINGHDSADILNTLAAHRKLTLTRHSVAPGEMQRWLGTERMVLVAPSRYDTFNLVVLEALLAGCPAVVSTACGVCDYLDEVYPGLPFVRIDPRDMLAQYAQIEDLLANYERHRAALRQYLDGCPPGRGSGMALADVYRHSASAEPAARQRADALFAPFRAKVERGIGRIRQQLAQDTMERYRAFFHGKQSVPIQPAYAAEQFDAACRVGDLAALCRHGAAAPGALDAVEADLPFLSGMVHGGSRVPLYSLLAGWEKRRGNELLYAVYQLRVARLSGRHDPARCEEIADILERQRLPEEANCVRLMARGDQQAIYDYLSARAAASYQTPPLAFEQRLDLRGGEPAGARVTLIVSVYNGADKADAFVAGLERFTAASKALTEVVFIDSHSPDATDTVLPARLRRAAERGLRSLYVRTPQRESIQTAWNRGIDLACGAYLAFLGLDEGLRPDALAILADYLDEHAEVDWVQGSAVVTEVDQDGRYQRDVMAYDRSFRMQEDHYLDCCYISYVGALYRKSIHQRHGYYDTQFRGAGDTEFKNRVLPSIKVVSLPETLGVFLNYPEARTTQSPLVELEDLRAWYLFRTPGGMRYGLERRGPRVAAALFRRALHYQKSYMDKQCSDVELASVLADYLRLGFPAEYARIEQFSAGLDNLRLAYRRVDELVALGGSEGLEKVYGQAGALERVWYWIDAAQRSHQFFGLPAQYWINNDNRWHQHHTLWPSQARAD</sequence>
<dbReference type="InterPro" id="IPR029044">
    <property type="entry name" value="Nucleotide-diphossugar_trans"/>
</dbReference>
<keyword evidence="4" id="KW-1185">Reference proteome</keyword>
<name>A0A1I4N058_9BURK</name>
<evidence type="ECO:0000259" key="2">
    <source>
        <dbReference type="Pfam" id="PF00535"/>
    </source>
</evidence>